<dbReference type="AlphaFoldDB" id="A0A2W5N5P8"/>
<evidence type="ECO:0000256" key="1">
    <source>
        <dbReference type="SAM" id="SignalP"/>
    </source>
</evidence>
<gene>
    <name evidence="2" type="ORF">DI556_13135</name>
</gene>
<feature type="signal peptide" evidence="1">
    <location>
        <begin position="1"/>
        <end position="23"/>
    </location>
</feature>
<sequence>MTRIGAALIWAALVGLPPVAAMAEARRTVVVLSFAPNAANPERLDQLSAAATALRAAADDPTARIWIEARFDDQRLEDAREAGIAPLRLRAIHQAGRDLALRRAAAARAALLGIAGPEIADRVRIELRAGEAPEARVRIEAAE</sequence>
<organism evidence="2 3">
    <name type="scientific">Rhodovulum sulfidophilum</name>
    <name type="common">Rhodobacter sulfidophilus</name>
    <dbReference type="NCBI Taxonomy" id="35806"/>
    <lineage>
        <taxon>Bacteria</taxon>
        <taxon>Pseudomonadati</taxon>
        <taxon>Pseudomonadota</taxon>
        <taxon>Alphaproteobacteria</taxon>
        <taxon>Rhodobacterales</taxon>
        <taxon>Paracoccaceae</taxon>
        <taxon>Rhodovulum</taxon>
    </lineage>
</organism>
<protein>
    <submittedName>
        <fullName evidence="2">Uncharacterized protein</fullName>
    </submittedName>
</protein>
<reference evidence="2 3" key="1">
    <citation type="submission" date="2017-08" db="EMBL/GenBank/DDBJ databases">
        <title>Infants hospitalized years apart are colonized by the same room-sourced microbial strains.</title>
        <authorList>
            <person name="Brooks B."/>
            <person name="Olm M.R."/>
            <person name="Firek B.A."/>
            <person name="Baker R."/>
            <person name="Thomas B.C."/>
            <person name="Morowitz M.J."/>
            <person name="Banfield J.F."/>
        </authorList>
    </citation>
    <scope>NUCLEOTIDE SEQUENCE [LARGE SCALE GENOMIC DNA]</scope>
    <source>
        <strain evidence="2">S2_005_002_R2_34</strain>
    </source>
</reference>
<keyword evidence="1" id="KW-0732">Signal</keyword>
<proteinExistence type="predicted"/>
<feature type="chain" id="PRO_5015984371" evidence="1">
    <location>
        <begin position="24"/>
        <end position="143"/>
    </location>
</feature>
<evidence type="ECO:0000313" key="2">
    <source>
        <dbReference type="EMBL" id="PZQ48756.1"/>
    </source>
</evidence>
<comment type="caution">
    <text evidence="2">The sequence shown here is derived from an EMBL/GenBank/DDBJ whole genome shotgun (WGS) entry which is preliminary data.</text>
</comment>
<accession>A0A2W5N5P8</accession>
<evidence type="ECO:0000313" key="3">
    <source>
        <dbReference type="Proteomes" id="UP000249185"/>
    </source>
</evidence>
<dbReference type="EMBL" id="QFPW01000010">
    <property type="protein sequence ID" value="PZQ48756.1"/>
    <property type="molecule type" value="Genomic_DNA"/>
</dbReference>
<dbReference type="Proteomes" id="UP000249185">
    <property type="component" value="Unassembled WGS sequence"/>
</dbReference>
<name>A0A2W5N5P8_RHOSU</name>